<dbReference type="SUPFAM" id="SSF53041">
    <property type="entry name" value="Resolvase-like"/>
    <property type="match status" value="1"/>
</dbReference>
<dbReference type="Gene3D" id="3.40.50.1390">
    <property type="entry name" value="Resolvase, N-terminal catalytic domain"/>
    <property type="match status" value="1"/>
</dbReference>
<dbReference type="PANTHER" id="PTHR30461">
    <property type="entry name" value="DNA-INVERTASE FROM LAMBDOID PROPHAGE"/>
    <property type="match status" value="1"/>
</dbReference>
<feature type="domain" description="Recombinase" evidence="2">
    <location>
        <begin position="215"/>
        <end position="344"/>
    </location>
</feature>
<dbReference type="Proteomes" id="UP000246058">
    <property type="component" value="Chromosome"/>
</dbReference>
<name>A0A2U8VV76_9HYPH</name>
<dbReference type="InterPro" id="IPR038109">
    <property type="entry name" value="DNA_bind_recomb_sf"/>
</dbReference>
<sequence>MEYMSFLDFESEPVFDRIPAARYRGRPEGAAADPCQVDVLSSIPDVWDARGVIAVPAPAATGRKRGAYYTRYSTSGQNEVSTVRQIEGCSQYARPAGIDLVEDGIYSDEERSGGYLVNRDQLHALLERARARELDAVVIADPSRLSRDMVDLGWLWRQLRRWDVELHSATRGKMEALDVAIFGFLSQEQRQTIMENTSWARRQMVLDGLVPWGRRFGYRRVGNKAGHLEVDEDERKIIELIFDLVLEGISRARIARLLNLRGLMGRRSTPWTGDAITDVVDCILYRGILVYGRYRHVRNPETGKYKSYPRPRSEWKVRAVPRLAIIDADTWNRAQQLGRRTRQDAAPRGSSGKFLLSNLARCPRCGAAMVCLGKPKASEERRFACSGHLMNKGCPNNRSWSMGWIEAGVLKLLGEALDRPRLYAPYLRSLQAQSEKRARDIARERAELERRIERHTDELAGTFEEALTEGLTRSTLAELRRKLEVKLQDAKGSLALLKSSRPPVDIEKRVEELGNLGSALRALASAGTIDTGSVAGARLAAAIRSLIKEVIVLPDPQSHGIAITMRIRAWALLDSTGDDDGSTRTLTGTWVPPSKEEIRLARGCEEVSRHLAGGRCRLDDGAWNAIRHLVPPNACDRLDGERRDRRDLVDAMLLALRLRRPIADLPPDLGTRDRLRMAIRSLVRSGSWGRIVTILAERAPELLDGVDPSRFDYAIKKAAARHEGGAPSRKRLPLLIDLLGRAEGATIAEIQAVTGQTSRTIRSAISRLRLRRCRRIERCARADGGKAYRLVSDHAGAAGR</sequence>
<keyword evidence="4" id="KW-1185">Reference proteome</keyword>
<proteinExistence type="predicted"/>
<dbReference type="EMBL" id="CP029551">
    <property type="protein sequence ID" value="AWN37679.1"/>
    <property type="molecule type" value="Genomic_DNA"/>
</dbReference>
<gene>
    <name evidence="3" type="ORF">DK427_19720</name>
</gene>
<dbReference type="InterPro" id="IPR011109">
    <property type="entry name" value="DNA_bind_recombinase_dom"/>
</dbReference>
<dbReference type="CDD" id="cd00338">
    <property type="entry name" value="Ser_Recombinase"/>
    <property type="match status" value="1"/>
</dbReference>
<dbReference type="OrthoDB" id="9791494at2"/>
<dbReference type="Pfam" id="PF07508">
    <property type="entry name" value="Recombinase"/>
    <property type="match status" value="1"/>
</dbReference>
<dbReference type="InterPro" id="IPR006119">
    <property type="entry name" value="Resolv_N"/>
</dbReference>
<protein>
    <recommendedName>
        <fullName evidence="2">Recombinase domain-containing protein</fullName>
    </recommendedName>
</protein>
<evidence type="ECO:0000313" key="3">
    <source>
        <dbReference type="EMBL" id="AWN37679.1"/>
    </source>
</evidence>
<accession>A0A2U8VV76</accession>
<evidence type="ECO:0000256" key="1">
    <source>
        <dbReference type="SAM" id="Coils"/>
    </source>
</evidence>
<evidence type="ECO:0000313" key="4">
    <source>
        <dbReference type="Proteomes" id="UP000246058"/>
    </source>
</evidence>
<dbReference type="PANTHER" id="PTHR30461:SF23">
    <property type="entry name" value="DNA RECOMBINASE-RELATED"/>
    <property type="match status" value="1"/>
</dbReference>
<dbReference type="GO" id="GO:0003677">
    <property type="term" value="F:DNA binding"/>
    <property type="evidence" value="ECO:0007669"/>
    <property type="project" value="InterPro"/>
</dbReference>
<dbReference type="Pfam" id="PF13408">
    <property type="entry name" value="Zn_ribbon_recom"/>
    <property type="match status" value="1"/>
</dbReference>
<keyword evidence="1" id="KW-0175">Coiled coil</keyword>
<organism evidence="3 4">
    <name type="scientific">Methylobacterium radiodurans</name>
    <dbReference type="NCBI Taxonomy" id="2202828"/>
    <lineage>
        <taxon>Bacteria</taxon>
        <taxon>Pseudomonadati</taxon>
        <taxon>Pseudomonadota</taxon>
        <taxon>Alphaproteobacteria</taxon>
        <taxon>Hyphomicrobiales</taxon>
        <taxon>Methylobacteriaceae</taxon>
        <taxon>Methylobacterium</taxon>
    </lineage>
</organism>
<dbReference type="InterPro" id="IPR050639">
    <property type="entry name" value="SSR_resolvase"/>
</dbReference>
<dbReference type="Gene3D" id="3.90.1750.20">
    <property type="entry name" value="Putative Large Serine Recombinase, Chain B, Domain 2"/>
    <property type="match status" value="1"/>
</dbReference>
<reference evidence="3 4" key="1">
    <citation type="submission" date="2018-05" db="EMBL/GenBank/DDBJ databases">
        <title>Complete Genome Sequence of Methylobacterium sp. 17Sr1-43.</title>
        <authorList>
            <person name="Srinivasan S."/>
        </authorList>
    </citation>
    <scope>NUCLEOTIDE SEQUENCE [LARGE SCALE GENOMIC DNA]</scope>
    <source>
        <strain evidence="3 4">17Sr1-43</strain>
    </source>
</reference>
<dbReference type="GO" id="GO:0000150">
    <property type="term" value="F:DNA strand exchange activity"/>
    <property type="evidence" value="ECO:0007669"/>
    <property type="project" value="InterPro"/>
</dbReference>
<dbReference type="SMART" id="SM00857">
    <property type="entry name" value="Resolvase"/>
    <property type="match status" value="1"/>
</dbReference>
<dbReference type="InterPro" id="IPR036162">
    <property type="entry name" value="Resolvase-like_N_sf"/>
</dbReference>
<dbReference type="InterPro" id="IPR025827">
    <property type="entry name" value="Zn_ribbon_recom_dom"/>
</dbReference>
<dbReference type="PROSITE" id="PS51737">
    <property type="entry name" value="RECOMBINASE_DNA_BIND"/>
    <property type="match status" value="1"/>
</dbReference>
<feature type="coiled-coil region" evidence="1">
    <location>
        <begin position="431"/>
        <end position="465"/>
    </location>
</feature>
<dbReference type="Pfam" id="PF00239">
    <property type="entry name" value="Resolvase"/>
    <property type="match status" value="1"/>
</dbReference>
<evidence type="ECO:0000259" key="2">
    <source>
        <dbReference type="PROSITE" id="PS51737"/>
    </source>
</evidence>
<dbReference type="AlphaFoldDB" id="A0A2U8VV76"/>
<dbReference type="KEGG" id="meti:DK427_19720"/>